<dbReference type="CDD" id="cd07377">
    <property type="entry name" value="WHTH_GntR"/>
    <property type="match status" value="1"/>
</dbReference>
<accession>A0ABP8VQF3</accession>
<keyword evidence="7" id="KW-0032">Aminotransferase</keyword>
<dbReference type="SUPFAM" id="SSF46785">
    <property type="entry name" value="Winged helix' DNA-binding domain"/>
    <property type="match status" value="1"/>
</dbReference>
<keyword evidence="5" id="KW-0804">Transcription</keyword>
<dbReference type="Proteomes" id="UP001500621">
    <property type="component" value="Unassembled WGS sequence"/>
</dbReference>
<evidence type="ECO:0000313" key="7">
    <source>
        <dbReference type="EMBL" id="GAA4669813.1"/>
    </source>
</evidence>
<dbReference type="Gene3D" id="3.90.1150.10">
    <property type="entry name" value="Aspartate Aminotransferase, domain 1"/>
    <property type="match status" value="1"/>
</dbReference>
<reference evidence="8" key="1">
    <citation type="journal article" date="2019" name="Int. J. Syst. Evol. Microbiol.">
        <title>The Global Catalogue of Microorganisms (GCM) 10K type strain sequencing project: providing services to taxonomists for standard genome sequencing and annotation.</title>
        <authorList>
            <consortium name="The Broad Institute Genomics Platform"/>
            <consortium name="The Broad Institute Genome Sequencing Center for Infectious Disease"/>
            <person name="Wu L."/>
            <person name="Ma J."/>
        </authorList>
    </citation>
    <scope>NUCLEOTIDE SEQUENCE [LARGE SCALE GENOMIC DNA]</scope>
    <source>
        <strain evidence="8">JCM 18127</strain>
    </source>
</reference>
<evidence type="ECO:0000256" key="4">
    <source>
        <dbReference type="ARBA" id="ARBA00023125"/>
    </source>
</evidence>
<dbReference type="Gene3D" id="1.10.10.10">
    <property type="entry name" value="Winged helix-like DNA-binding domain superfamily/Winged helix DNA-binding domain"/>
    <property type="match status" value="1"/>
</dbReference>
<keyword evidence="8" id="KW-1185">Reference proteome</keyword>
<keyword evidence="2" id="KW-0663">Pyridoxal phosphate</keyword>
<name>A0ABP8VQF3_9ACTN</name>
<evidence type="ECO:0000313" key="8">
    <source>
        <dbReference type="Proteomes" id="UP001500621"/>
    </source>
</evidence>
<dbReference type="InterPro" id="IPR036390">
    <property type="entry name" value="WH_DNA-bd_sf"/>
</dbReference>
<dbReference type="RefSeq" id="WP_345262264.1">
    <property type="nucleotide sequence ID" value="NZ_BAABIM010000001.1"/>
</dbReference>
<dbReference type="InterPro" id="IPR015422">
    <property type="entry name" value="PyrdxlP-dep_Trfase_small"/>
</dbReference>
<evidence type="ECO:0000256" key="3">
    <source>
        <dbReference type="ARBA" id="ARBA00023015"/>
    </source>
</evidence>
<sequence length="478" mass="49874">MDDDSSPRPGDSSAARLAAALERWVAAAPPGARLPSTRSLAAEHRAGPATVQRAVQLLVARGLVETRPGAGSFTRPAPTARPVDHTWQTAALHPDPPARAPGATVALRTATADQVALHAAYPATELLPGRLVRTALGRAARGAAALERPPSAGLPALRSWFAAELAERAPAGVTAPTAADVVVLPGSQSGLSSVFRALVGQGRPLLVESPTYWGALSAARHAGVRVVPVPSGPAGPDPAQLDRVLAETGARAVYAQPRFANPTGALWSPSLGAAVLEVVRRHRAFLVEDDWAHDLGIDAGPVAAPLAALDDAGHVVHLRSLSKSVSPSLRVAAVVSRGPARQRLLADQAAESMYVSGLLQEAALEVVTHPGWGTHRRALRDRLRERRDLLLGALAEHAPSLEVEHVPRGGLSLWVRLPPGVDPEDVARRAEQRDVLVAPGDAWFPAEPPAGYLRVSFSGPDPASFVRGAQVLGEVSAC</sequence>
<dbReference type="InterPro" id="IPR000524">
    <property type="entry name" value="Tscrpt_reg_HTH_GntR"/>
</dbReference>
<dbReference type="Gene3D" id="3.40.640.10">
    <property type="entry name" value="Type I PLP-dependent aspartate aminotransferase-like (Major domain)"/>
    <property type="match status" value="1"/>
</dbReference>
<dbReference type="SMART" id="SM00345">
    <property type="entry name" value="HTH_GNTR"/>
    <property type="match status" value="1"/>
</dbReference>
<evidence type="ECO:0000256" key="2">
    <source>
        <dbReference type="ARBA" id="ARBA00022898"/>
    </source>
</evidence>
<proteinExistence type="inferred from homology"/>
<dbReference type="EMBL" id="BAABIM010000001">
    <property type="protein sequence ID" value="GAA4669813.1"/>
    <property type="molecule type" value="Genomic_DNA"/>
</dbReference>
<evidence type="ECO:0000259" key="6">
    <source>
        <dbReference type="PROSITE" id="PS50949"/>
    </source>
</evidence>
<dbReference type="InterPro" id="IPR036388">
    <property type="entry name" value="WH-like_DNA-bd_sf"/>
</dbReference>
<organism evidence="7 8">
    <name type="scientific">Nocardioides nanhaiensis</name>
    <dbReference type="NCBI Taxonomy" id="1476871"/>
    <lineage>
        <taxon>Bacteria</taxon>
        <taxon>Bacillati</taxon>
        <taxon>Actinomycetota</taxon>
        <taxon>Actinomycetes</taxon>
        <taxon>Propionibacteriales</taxon>
        <taxon>Nocardioidaceae</taxon>
        <taxon>Nocardioides</taxon>
    </lineage>
</organism>
<dbReference type="Pfam" id="PF00392">
    <property type="entry name" value="GntR"/>
    <property type="match status" value="1"/>
</dbReference>
<dbReference type="CDD" id="cd00609">
    <property type="entry name" value="AAT_like"/>
    <property type="match status" value="1"/>
</dbReference>
<evidence type="ECO:0000256" key="5">
    <source>
        <dbReference type="ARBA" id="ARBA00023163"/>
    </source>
</evidence>
<dbReference type="InterPro" id="IPR015421">
    <property type="entry name" value="PyrdxlP-dep_Trfase_major"/>
</dbReference>
<comment type="caution">
    <text evidence="7">The sequence shown here is derived from an EMBL/GenBank/DDBJ whole genome shotgun (WGS) entry which is preliminary data.</text>
</comment>
<dbReference type="InterPro" id="IPR004839">
    <property type="entry name" value="Aminotransferase_I/II_large"/>
</dbReference>
<dbReference type="InterPro" id="IPR015424">
    <property type="entry name" value="PyrdxlP-dep_Trfase"/>
</dbReference>
<dbReference type="GO" id="GO:0008483">
    <property type="term" value="F:transaminase activity"/>
    <property type="evidence" value="ECO:0007669"/>
    <property type="project" value="UniProtKB-KW"/>
</dbReference>
<keyword evidence="3" id="KW-0805">Transcription regulation</keyword>
<dbReference type="PROSITE" id="PS50949">
    <property type="entry name" value="HTH_GNTR"/>
    <property type="match status" value="1"/>
</dbReference>
<evidence type="ECO:0000256" key="1">
    <source>
        <dbReference type="ARBA" id="ARBA00005384"/>
    </source>
</evidence>
<dbReference type="SUPFAM" id="SSF53383">
    <property type="entry name" value="PLP-dependent transferases"/>
    <property type="match status" value="1"/>
</dbReference>
<protein>
    <submittedName>
        <fullName evidence="7">PLP-dependent aminotransferase family protein</fullName>
    </submittedName>
</protein>
<dbReference type="PANTHER" id="PTHR46577">
    <property type="entry name" value="HTH-TYPE TRANSCRIPTIONAL REGULATORY PROTEIN GABR"/>
    <property type="match status" value="1"/>
</dbReference>
<feature type="domain" description="HTH gntR-type" evidence="6">
    <location>
        <begin position="7"/>
        <end position="77"/>
    </location>
</feature>
<dbReference type="PANTHER" id="PTHR46577:SF2">
    <property type="entry name" value="TRANSCRIPTIONAL REGULATORY PROTEIN"/>
    <property type="match status" value="1"/>
</dbReference>
<dbReference type="InterPro" id="IPR051446">
    <property type="entry name" value="HTH_trans_reg/aminotransferase"/>
</dbReference>
<keyword evidence="7" id="KW-0808">Transferase</keyword>
<gene>
    <name evidence="7" type="ORF">GCM10023226_02860</name>
</gene>
<dbReference type="Pfam" id="PF00155">
    <property type="entry name" value="Aminotran_1_2"/>
    <property type="match status" value="1"/>
</dbReference>
<comment type="similarity">
    <text evidence="1">In the C-terminal section; belongs to the class-I pyridoxal-phosphate-dependent aminotransferase family.</text>
</comment>
<keyword evidence="4" id="KW-0238">DNA-binding</keyword>